<dbReference type="KEGG" id="sapo:SAPIO_CDS9507"/>
<dbReference type="GeneID" id="27728579"/>
<evidence type="ECO:0000313" key="2">
    <source>
        <dbReference type="EMBL" id="KEZ39594.1"/>
    </source>
</evidence>
<keyword evidence="1" id="KW-0539">Nucleus</keyword>
<sequence length="350" mass="39147">MDGITSMASTESDFFCIDHLSEHPGMIHSIVFAARAFYDLSVGIPFSNTAQFHLSKSLQHLQLSLNDKTEVTKDTTISIVILLATAAILSGEFATAEKHRDGLYSLINLRGGVDSIPPGSLIEHKIQTIDLGLAIGVGSEPCFIRKNISWSPHLARGSRTSRFPEFDMLRRRPDPRLLNVWADLRELSDAADRASGTGAKIPGHDFSRLNTSVPYRLVRLDCDPTSLDEVLRACMLGYMKILTVKIHGIGRKMVFLAARMKTALLAQEAPPFVEHARVLFWALIITRLSVFEDFDHEWLQTLLMETASVLGLNTWDEARAILKEYLWIDTVLDKPASQVFKEWCIPNTCP</sequence>
<dbReference type="PANTHER" id="PTHR37540:SF5">
    <property type="entry name" value="TRANSCRIPTION FACTOR DOMAIN-CONTAINING PROTEIN"/>
    <property type="match status" value="1"/>
</dbReference>
<dbReference type="EMBL" id="JOWA01000143">
    <property type="protein sequence ID" value="KEZ39594.1"/>
    <property type="molecule type" value="Genomic_DNA"/>
</dbReference>
<dbReference type="OrthoDB" id="4158087at2759"/>
<dbReference type="Proteomes" id="UP000028545">
    <property type="component" value="Unassembled WGS sequence"/>
</dbReference>
<dbReference type="OMA" id="WADIREF"/>
<dbReference type="AlphaFoldDB" id="A0A084FWY2"/>
<protein>
    <recommendedName>
        <fullName evidence="4">Transcription factor domain-containing protein</fullName>
    </recommendedName>
</protein>
<dbReference type="VEuPathDB" id="FungiDB:SAPIO_CDS9507"/>
<organism evidence="2 3">
    <name type="scientific">Pseudallescheria apiosperma</name>
    <name type="common">Scedosporium apiospermum</name>
    <dbReference type="NCBI Taxonomy" id="563466"/>
    <lineage>
        <taxon>Eukaryota</taxon>
        <taxon>Fungi</taxon>
        <taxon>Dikarya</taxon>
        <taxon>Ascomycota</taxon>
        <taxon>Pezizomycotina</taxon>
        <taxon>Sordariomycetes</taxon>
        <taxon>Hypocreomycetidae</taxon>
        <taxon>Microascales</taxon>
        <taxon>Microascaceae</taxon>
        <taxon>Scedosporium</taxon>
    </lineage>
</organism>
<name>A0A084FWY2_PSEDA</name>
<dbReference type="PANTHER" id="PTHR37540">
    <property type="entry name" value="TRANSCRIPTION FACTOR (ACR-2), PUTATIVE-RELATED-RELATED"/>
    <property type="match status" value="1"/>
</dbReference>
<comment type="caution">
    <text evidence="2">The sequence shown here is derived from an EMBL/GenBank/DDBJ whole genome shotgun (WGS) entry which is preliminary data.</text>
</comment>
<dbReference type="HOGENOM" id="CLU_023254_0_0_1"/>
<keyword evidence="3" id="KW-1185">Reference proteome</keyword>
<dbReference type="RefSeq" id="XP_016639393.1">
    <property type="nucleotide sequence ID" value="XM_016790883.1"/>
</dbReference>
<proteinExistence type="predicted"/>
<evidence type="ECO:0000313" key="3">
    <source>
        <dbReference type="Proteomes" id="UP000028545"/>
    </source>
</evidence>
<dbReference type="InterPro" id="IPR021858">
    <property type="entry name" value="Fun_TF"/>
</dbReference>
<dbReference type="Pfam" id="PF11951">
    <property type="entry name" value="Fungal_trans_2"/>
    <property type="match status" value="1"/>
</dbReference>
<evidence type="ECO:0008006" key="4">
    <source>
        <dbReference type="Google" id="ProtNLM"/>
    </source>
</evidence>
<gene>
    <name evidence="2" type="ORF">SAPIO_CDS9507</name>
</gene>
<accession>A0A084FWY2</accession>
<evidence type="ECO:0000256" key="1">
    <source>
        <dbReference type="ARBA" id="ARBA00023242"/>
    </source>
</evidence>
<reference evidence="2 3" key="1">
    <citation type="journal article" date="2014" name="Genome Announc.">
        <title>Draft genome sequence of the pathogenic fungus Scedosporium apiospermum.</title>
        <authorList>
            <person name="Vandeputte P."/>
            <person name="Ghamrawi S."/>
            <person name="Rechenmann M."/>
            <person name="Iltis A."/>
            <person name="Giraud S."/>
            <person name="Fleury M."/>
            <person name="Thornton C."/>
            <person name="Delhaes L."/>
            <person name="Meyer W."/>
            <person name="Papon N."/>
            <person name="Bouchara J.P."/>
        </authorList>
    </citation>
    <scope>NUCLEOTIDE SEQUENCE [LARGE SCALE GENOMIC DNA]</scope>
    <source>
        <strain evidence="2 3">IHEM 14462</strain>
    </source>
</reference>